<sequence>MDYYQKFQMSPFAERVLHGNNKICPGPGSQRALLTCAESLRQITFETSRASMAALETILIWCALLGLCIGYYLVPYLITYSALQDIPAASRIAAVSNLWLAFQARRVRRSAAVHAAHQRLGPIVRIAPNHISIASTAAVHPVYGHGNGLLKSDFYDAFVSFEPGLFSTRDRAEHTRKRRMVSHTFSTKALAGFEQYIQQNLAVFVRQWNLKADNANGQFAKVDALAWCNYLAFDMIGDLAFGQPFGMLEKGKDIAELQLEPNGPISHAPAVYLLDKRGELNALLGCAPALIPYAKWIPDPFFYKGLSGRLGVNAIGTARVTERLQRGTKSDRIDLLARLMEGKDELGNSLGRNELISEALTQMVAGSDTTANSLCAVIYWTLKSPGVLQKLQKELDAVIANHDCAPTFSQVKDVKYLRAVINEGLRMHSTNSIGLAREVPPGPGLEILGHHFPAGTVLSVPTYSIHHSKEVWGDDADCFRPERWECLTGDQRTCFIPFSHGPRACSGRNVAEMEMVLITAIMFSRYDFELYQHQWKLRDGFLNKPVECQIGFKKRYR</sequence>
<dbReference type="GO" id="GO:0020037">
    <property type="term" value="F:heme binding"/>
    <property type="evidence" value="ECO:0007669"/>
    <property type="project" value="InterPro"/>
</dbReference>
<keyword evidence="6 8" id="KW-0408">Iron</keyword>
<dbReference type="SUPFAM" id="SSF48264">
    <property type="entry name" value="Cytochrome P450"/>
    <property type="match status" value="1"/>
</dbReference>
<evidence type="ECO:0000256" key="7">
    <source>
        <dbReference type="ARBA" id="ARBA00023033"/>
    </source>
</evidence>
<evidence type="ECO:0008006" key="12">
    <source>
        <dbReference type="Google" id="ProtNLM"/>
    </source>
</evidence>
<dbReference type="PANTHER" id="PTHR24305">
    <property type="entry name" value="CYTOCHROME P450"/>
    <property type="match status" value="1"/>
</dbReference>
<keyword evidence="9" id="KW-0472">Membrane</keyword>
<dbReference type="InterPro" id="IPR002401">
    <property type="entry name" value="Cyt_P450_E_grp-I"/>
</dbReference>
<evidence type="ECO:0000256" key="4">
    <source>
        <dbReference type="ARBA" id="ARBA00022723"/>
    </source>
</evidence>
<feature type="binding site" description="axial binding residue" evidence="8">
    <location>
        <position position="505"/>
    </location>
    <ligand>
        <name>heme</name>
        <dbReference type="ChEBI" id="CHEBI:30413"/>
    </ligand>
    <ligandPart>
        <name>Fe</name>
        <dbReference type="ChEBI" id="CHEBI:18248"/>
    </ligandPart>
</feature>
<reference evidence="10 11" key="1">
    <citation type="submission" date="2015-01" db="EMBL/GenBank/DDBJ databases">
        <title>The Genome Sequence of Exophiala sideris CBS121828.</title>
        <authorList>
            <consortium name="The Broad Institute Genomics Platform"/>
            <person name="Cuomo C."/>
            <person name="de Hoog S."/>
            <person name="Gorbushina A."/>
            <person name="Stielow B."/>
            <person name="Teixiera M."/>
            <person name="Abouelleil A."/>
            <person name="Chapman S.B."/>
            <person name="Priest M."/>
            <person name="Young S.K."/>
            <person name="Wortman J."/>
            <person name="Nusbaum C."/>
            <person name="Birren B."/>
        </authorList>
    </citation>
    <scope>NUCLEOTIDE SEQUENCE [LARGE SCALE GENOMIC DNA]</scope>
    <source>
        <strain evidence="10 11">CBS 121828</strain>
    </source>
</reference>
<dbReference type="STRING" id="1016849.A0A0D1YU74"/>
<accession>A0A0D1YU74</accession>
<proteinExistence type="inferred from homology"/>
<dbReference type="PRINTS" id="PR00385">
    <property type="entry name" value="P450"/>
</dbReference>
<keyword evidence="3 8" id="KW-0349">Heme</keyword>
<dbReference type="GO" id="GO:0004497">
    <property type="term" value="F:monooxygenase activity"/>
    <property type="evidence" value="ECO:0007669"/>
    <property type="project" value="UniProtKB-KW"/>
</dbReference>
<dbReference type="PANTHER" id="PTHR24305:SF29">
    <property type="entry name" value="BENZOATE-PARA-HYDROXYLASE"/>
    <property type="match status" value="1"/>
</dbReference>
<dbReference type="InterPro" id="IPR001128">
    <property type="entry name" value="Cyt_P450"/>
</dbReference>
<dbReference type="GO" id="GO:0016705">
    <property type="term" value="F:oxidoreductase activity, acting on paired donors, with incorporation or reduction of molecular oxygen"/>
    <property type="evidence" value="ECO:0007669"/>
    <property type="project" value="InterPro"/>
</dbReference>
<dbReference type="OrthoDB" id="2789670at2759"/>
<evidence type="ECO:0000256" key="1">
    <source>
        <dbReference type="ARBA" id="ARBA00001971"/>
    </source>
</evidence>
<dbReference type="AlphaFoldDB" id="A0A0D1YU74"/>
<dbReference type="EMBL" id="KN846951">
    <property type="protein sequence ID" value="KIV86157.1"/>
    <property type="molecule type" value="Genomic_DNA"/>
</dbReference>
<keyword evidence="7" id="KW-0503">Monooxygenase</keyword>
<dbReference type="GO" id="GO:0005506">
    <property type="term" value="F:iron ion binding"/>
    <property type="evidence" value="ECO:0007669"/>
    <property type="project" value="InterPro"/>
</dbReference>
<comment type="cofactor">
    <cofactor evidence="1 8">
        <name>heme</name>
        <dbReference type="ChEBI" id="CHEBI:30413"/>
    </cofactor>
</comment>
<keyword evidence="4 8" id="KW-0479">Metal-binding</keyword>
<feature type="transmembrane region" description="Helical" evidence="9">
    <location>
        <begin position="58"/>
        <end position="78"/>
    </location>
</feature>
<dbReference type="Proteomes" id="UP000053599">
    <property type="component" value="Unassembled WGS sequence"/>
</dbReference>
<evidence type="ECO:0000256" key="9">
    <source>
        <dbReference type="SAM" id="Phobius"/>
    </source>
</evidence>
<evidence type="ECO:0000313" key="10">
    <source>
        <dbReference type="EMBL" id="KIV86157.1"/>
    </source>
</evidence>
<keyword evidence="5" id="KW-0560">Oxidoreductase</keyword>
<dbReference type="Gene3D" id="1.10.630.10">
    <property type="entry name" value="Cytochrome P450"/>
    <property type="match status" value="1"/>
</dbReference>
<evidence type="ECO:0000256" key="6">
    <source>
        <dbReference type="ARBA" id="ARBA00023004"/>
    </source>
</evidence>
<evidence type="ECO:0000256" key="3">
    <source>
        <dbReference type="ARBA" id="ARBA00022617"/>
    </source>
</evidence>
<dbReference type="CDD" id="cd11061">
    <property type="entry name" value="CYP67-like"/>
    <property type="match status" value="1"/>
</dbReference>
<name>A0A0D1YU74_9EURO</name>
<comment type="similarity">
    <text evidence="2">Belongs to the cytochrome P450 family.</text>
</comment>
<dbReference type="PRINTS" id="PR00463">
    <property type="entry name" value="EP450I"/>
</dbReference>
<evidence type="ECO:0000256" key="2">
    <source>
        <dbReference type="ARBA" id="ARBA00010617"/>
    </source>
</evidence>
<dbReference type="InterPro" id="IPR050121">
    <property type="entry name" value="Cytochrome_P450_monoxygenase"/>
</dbReference>
<organism evidence="10 11">
    <name type="scientific">Exophiala sideris</name>
    <dbReference type="NCBI Taxonomy" id="1016849"/>
    <lineage>
        <taxon>Eukaryota</taxon>
        <taxon>Fungi</taxon>
        <taxon>Dikarya</taxon>
        <taxon>Ascomycota</taxon>
        <taxon>Pezizomycotina</taxon>
        <taxon>Eurotiomycetes</taxon>
        <taxon>Chaetothyriomycetidae</taxon>
        <taxon>Chaetothyriales</taxon>
        <taxon>Herpotrichiellaceae</taxon>
        <taxon>Exophiala</taxon>
    </lineage>
</organism>
<evidence type="ECO:0000256" key="8">
    <source>
        <dbReference type="PIRSR" id="PIRSR602401-1"/>
    </source>
</evidence>
<evidence type="ECO:0000256" key="5">
    <source>
        <dbReference type="ARBA" id="ARBA00023002"/>
    </source>
</evidence>
<keyword evidence="9" id="KW-0812">Transmembrane</keyword>
<keyword evidence="9" id="KW-1133">Transmembrane helix</keyword>
<dbReference type="Pfam" id="PF00067">
    <property type="entry name" value="p450"/>
    <property type="match status" value="1"/>
</dbReference>
<protein>
    <recommendedName>
        <fullName evidence="12">Benzoate 4-monooxygenase</fullName>
    </recommendedName>
</protein>
<evidence type="ECO:0000313" key="11">
    <source>
        <dbReference type="Proteomes" id="UP000053599"/>
    </source>
</evidence>
<dbReference type="HOGENOM" id="CLU_001570_14_0_1"/>
<dbReference type="InterPro" id="IPR036396">
    <property type="entry name" value="Cyt_P450_sf"/>
</dbReference>
<gene>
    <name evidence="10" type="ORF">PV11_01787</name>
</gene>